<keyword evidence="3" id="KW-1003">Cell membrane</keyword>
<dbReference type="InterPro" id="IPR051790">
    <property type="entry name" value="Cytochrome_c-biogenesis_DsbD"/>
</dbReference>
<keyword evidence="6 8" id="KW-1133">Transmembrane helix</keyword>
<evidence type="ECO:0000313" key="11">
    <source>
        <dbReference type="Proteomes" id="UP000198619"/>
    </source>
</evidence>
<evidence type="ECO:0000313" key="10">
    <source>
        <dbReference type="EMBL" id="SFA69053.1"/>
    </source>
</evidence>
<dbReference type="AlphaFoldDB" id="A0A1I0UYT6"/>
<feature type="transmembrane region" description="Helical" evidence="8">
    <location>
        <begin position="53"/>
        <end position="71"/>
    </location>
</feature>
<organism evidence="10 11">
    <name type="scientific">Clostridium frigidicarnis</name>
    <dbReference type="NCBI Taxonomy" id="84698"/>
    <lineage>
        <taxon>Bacteria</taxon>
        <taxon>Bacillati</taxon>
        <taxon>Bacillota</taxon>
        <taxon>Clostridia</taxon>
        <taxon>Eubacteriales</taxon>
        <taxon>Clostridiaceae</taxon>
        <taxon>Clostridium</taxon>
    </lineage>
</organism>
<comment type="similarity">
    <text evidence="2">Belongs to the DsbD family.</text>
</comment>
<dbReference type="PROSITE" id="PS51352">
    <property type="entry name" value="THIOREDOXIN_2"/>
    <property type="match status" value="1"/>
</dbReference>
<dbReference type="SUPFAM" id="SSF52833">
    <property type="entry name" value="Thioredoxin-like"/>
    <property type="match status" value="1"/>
</dbReference>
<feature type="transmembrane region" description="Helical" evidence="8">
    <location>
        <begin position="91"/>
        <end position="110"/>
    </location>
</feature>
<dbReference type="GO" id="GO:0005886">
    <property type="term" value="C:plasma membrane"/>
    <property type="evidence" value="ECO:0007669"/>
    <property type="project" value="UniProtKB-SubCell"/>
</dbReference>
<evidence type="ECO:0000256" key="1">
    <source>
        <dbReference type="ARBA" id="ARBA00004651"/>
    </source>
</evidence>
<dbReference type="EMBL" id="FOKI01000001">
    <property type="protein sequence ID" value="SFA69053.1"/>
    <property type="molecule type" value="Genomic_DNA"/>
</dbReference>
<keyword evidence="5" id="KW-0201">Cytochrome c-type biogenesis</keyword>
<proteinExistence type="inferred from homology"/>
<accession>A0A1I0UYT6</accession>
<dbReference type="OrthoDB" id="9809733at2"/>
<feature type="domain" description="Thioredoxin" evidence="9">
    <location>
        <begin position="253"/>
        <end position="397"/>
    </location>
</feature>
<evidence type="ECO:0000256" key="4">
    <source>
        <dbReference type="ARBA" id="ARBA00022692"/>
    </source>
</evidence>
<dbReference type="GO" id="GO:0017004">
    <property type="term" value="P:cytochrome complex assembly"/>
    <property type="evidence" value="ECO:0007669"/>
    <property type="project" value="UniProtKB-KW"/>
</dbReference>
<feature type="transmembrane region" description="Helical" evidence="8">
    <location>
        <begin position="208"/>
        <end position="225"/>
    </location>
</feature>
<keyword evidence="4 8" id="KW-0812">Transmembrane</keyword>
<evidence type="ECO:0000259" key="9">
    <source>
        <dbReference type="PROSITE" id="PS51352"/>
    </source>
</evidence>
<feature type="transmembrane region" description="Helical" evidence="8">
    <location>
        <begin position="168"/>
        <end position="188"/>
    </location>
</feature>
<name>A0A1I0UYT6_9CLOT</name>
<dbReference type="InterPro" id="IPR003834">
    <property type="entry name" value="Cyt_c_assmbl_TM_dom"/>
</dbReference>
<evidence type="ECO:0000256" key="2">
    <source>
        <dbReference type="ARBA" id="ARBA00006143"/>
    </source>
</evidence>
<dbReference type="Gene3D" id="3.40.30.10">
    <property type="entry name" value="Glutaredoxin"/>
    <property type="match status" value="1"/>
</dbReference>
<dbReference type="InterPro" id="IPR017937">
    <property type="entry name" value="Thioredoxin_CS"/>
</dbReference>
<sequence>MDNVNLFLVFIEGIVSFFSPCILPLLPVYLGILSNSSMELLKEGKVSFWNSKLMRNTLLFILGISTTFFILGSSVNMFSRFFNSNKTQITLIGGIIIIIMGLFYMGYLNLSFLQKEKKFNFEVKDMNAITAYLFGFTFSFGWTPCIGPMLASVLIMTSNSKTLLEGNLLIGLYTLGFVFPFMIIAMFYNKLFKIVDKIKLHMPKIKKIGGIILIISGIIMISGAFNGKINDENLSQAQENNIDKNINKNKDSDKEKISAIDFSLYDQYGNLHKLSDYKGKVIFLNFWATWCPPCKEEMPYIESIYKYYNQNKEDVVILGVVSPDLGREMSKDGIKNFLKDNNYTFPVVFDNTARLTYEYNINAFPSTLIIDKEGNVNQYVSGAMNEFKMKSLIEKVK</sequence>
<dbReference type="PROSITE" id="PS00194">
    <property type="entry name" value="THIOREDOXIN_1"/>
    <property type="match status" value="1"/>
</dbReference>
<dbReference type="InterPro" id="IPR013766">
    <property type="entry name" value="Thioredoxin_domain"/>
</dbReference>
<keyword evidence="7 8" id="KW-0472">Membrane</keyword>
<evidence type="ECO:0000256" key="3">
    <source>
        <dbReference type="ARBA" id="ARBA00022475"/>
    </source>
</evidence>
<dbReference type="STRING" id="84698.SAMN04488528_10019"/>
<reference evidence="10 11" key="1">
    <citation type="submission" date="2016-10" db="EMBL/GenBank/DDBJ databases">
        <authorList>
            <person name="de Groot N.N."/>
        </authorList>
    </citation>
    <scope>NUCLEOTIDE SEQUENCE [LARGE SCALE GENOMIC DNA]</scope>
    <source>
        <strain evidence="10 11">DSM 12271</strain>
    </source>
</reference>
<dbReference type="Pfam" id="PF02683">
    <property type="entry name" value="DsbD_TM"/>
    <property type="match status" value="1"/>
</dbReference>
<keyword evidence="11" id="KW-1185">Reference proteome</keyword>
<feature type="transmembrane region" description="Helical" evidence="8">
    <location>
        <begin position="131"/>
        <end position="156"/>
    </location>
</feature>
<evidence type="ECO:0000256" key="7">
    <source>
        <dbReference type="ARBA" id="ARBA00023136"/>
    </source>
</evidence>
<dbReference type="Pfam" id="PF08534">
    <property type="entry name" value="Redoxin"/>
    <property type="match status" value="1"/>
</dbReference>
<feature type="transmembrane region" description="Helical" evidence="8">
    <location>
        <begin position="6"/>
        <end position="32"/>
    </location>
</feature>
<dbReference type="InterPro" id="IPR036249">
    <property type="entry name" value="Thioredoxin-like_sf"/>
</dbReference>
<dbReference type="InterPro" id="IPR013740">
    <property type="entry name" value="Redoxin"/>
</dbReference>
<dbReference type="PANTHER" id="PTHR31272:SF4">
    <property type="entry name" value="CYTOCHROME C-TYPE BIOGENESIS PROTEIN HI_1454-RELATED"/>
    <property type="match status" value="1"/>
</dbReference>
<dbReference type="Proteomes" id="UP000198619">
    <property type="component" value="Unassembled WGS sequence"/>
</dbReference>
<comment type="subcellular location">
    <subcellularLocation>
        <location evidence="1">Cell membrane</location>
        <topology evidence="1">Multi-pass membrane protein</topology>
    </subcellularLocation>
</comment>
<dbReference type="CDD" id="cd02966">
    <property type="entry name" value="TlpA_like_family"/>
    <property type="match status" value="1"/>
</dbReference>
<dbReference type="GO" id="GO:0016491">
    <property type="term" value="F:oxidoreductase activity"/>
    <property type="evidence" value="ECO:0007669"/>
    <property type="project" value="InterPro"/>
</dbReference>
<protein>
    <submittedName>
        <fullName evidence="10">Cytochrome c-type biogenesis protein</fullName>
    </submittedName>
</protein>
<gene>
    <name evidence="10" type="ORF">SAMN04488528_10019</name>
</gene>
<dbReference type="RefSeq" id="WP_090037394.1">
    <property type="nucleotide sequence ID" value="NZ_FOKI01000001.1"/>
</dbReference>
<evidence type="ECO:0000256" key="6">
    <source>
        <dbReference type="ARBA" id="ARBA00022989"/>
    </source>
</evidence>
<evidence type="ECO:0000256" key="8">
    <source>
        <dbReference type="SAM" id="Phobius"/>
    </source>
</evidence>
<evidence type="ECO:0000256" key="5">
    <source>
        <dbReference type="ARBA" id="ARBA00022748"/>
    </source>
</evidence>
<dbReference type="PANTHER" id="PTHR31272">
    <property type="entry name" value="CYTOCHROME C-TYPE BIOGENESIS PROTEIN HI_1454-RELATED"/>
    <property type="match status" value="1"/>
</dbReference>